<dbReference type="Gene3D" id="1.20.1250.20">
    <property type="entry name" value="MFS general substrate transporter like domains"/>
    <property type="match status" value="2"/>
</dbReference>
<feature type="transmembrane region" description="Helical" evidence="6">
    <location>
        <begin position="376"/>
        <end position="395"/>
    </location>
</feature>
<feature type="transmembrane region" description="Helical" evidence="6">
    <location>
        <begin position="354"/>
        <end position="370"/>
    </location>
</feature>
<feature type="transmembrane region" description="Helical" evidence="6">
    <location>
        <begin position="111"/>
        <end position="129"/>
    </location>
</feature>
<dbReference type="SUPFAM" id="SSF103473">
    <property type="entry name" value="MFS general substrate transporter"/>
    <property type="match status" value="1"/>
</dbReference>
<accession>A0ABD4QLC7</accession>
<proteinExistence type="predicted"/>
<organism evidence="9 11">
    <name type="scientific">Bacillus australimaris</name>
    <dbReference type="NCBI Taxonomy" id="1326968"/>
    <lineage>
        <taxon>Bacteria</taxon>
        <taxon>Bacillati</taxon>
        <taxon>Bacillota</taxon>
        <taxon>Bacilli</taxon>
        <taxon>Bacillales</taxon>
        <taxon>Bacillaceae</taxon>
        <taxon>Bacillus</taxon>
    </lineage>
</organism>
<dbReference type="PROSITE" id="PS50850">
    <property type="entry name" value="MFS"/>
    <property type="match status" value="1"/>
</dbReference>
<comment type="subcellular location">
    <subcellularLocation>
        <location evidence="1">Cell membrane</location>
        <topology evidence="1">Multi-pass membrane protein</topology>
    </subcellularLocation>
</comment>
<dbReference type="CDD" id="cd17339">
    <property type="entry name" value="MFS_NIMT_CynX_like"/>
    <property type="match status" value="1"/>
</dbReference>
<dbReference type="PANTHER" id="PTHR23523:SF2">
    <property type="entry name" value="2-NITROIMIDAZOLE TRANSPORTER"/>
    <property type="match status" value="1"/>
</dbReference>
<keyword evidence="3 6" id="KW-0812">Transmembrane</keyword>
<feature type="transmembrane region" description="Helical" evidence="6">
    <location>
        <begin position="174"/>
        <end position="193"/>
    </location>
</feature>
<name>A0ABD4QLC7_9BACI</name>
<protein>
    <submittedName>
        <fullName evidence="8 9">Transporter</fullName>
    </submittedName>
</protein>
<keyword evidence="10" id="KW-1185">Reference proteome</keyword>
<dbReference type="InterPro" id="IPR036259">
    <property type="entry name" value="MFS_trans_sf"/>
</dbReference>
<dbReference type="InterPro" id="IPR020846">
    <property type="entry name" value="MFS_dom"/>
</dbReference>
<evidence type="ECO:0000313" key="11">
    <source>
        <dbReference type="Proteomes" id="UP000676804"/>
    </source>
</evidence>
<evidence type="ECO:0000313" key="8">
    <source>
        <dbReference type="EMBL" id="KPN13316.1"/>
    </source>
</evidence>
<dbReference type="EMBL" id="JAGQFH010000027">
    <property type="protein sequence ID" value="MBR8691264.1"/>
    <property type="molecule type" value="Genomic_DNA"/>
</dbReference>
<evidence type="ECO:0000313" key="9">
    <source>
        <dbReference type="EMBL" id="MBR8691264.1"/>
    </source>
</evidence>
<dbReference type="InterPro" id="IPR052524">
    <property type="entry name" value="MFS_Cyanate_Porter"/>
</dbReference>
<evidence type="ECO:0000256" key="4">
    <source>
        <dbReference type="ARBA" id="ARBA00022989"/>
    </source>
</evidence>
<feature type="transmembrane region" description="Helical" evidence="6">
    <location>
        <begin position="141"/>
        <end position="162"/>
    </location>
</feature>
<keyword evidence="4 6" id="KW-1133">Transmembrane helix</keyword>
<dbReference type="RefSeq" id="WP_060699642.1">
    <property type="nucleotide sequence ID" value="NZ_JAGQFH010000027.1"/>
</dbReference>
<evidence type="ECO:0000256" key="5">
    <source>
        <dbReference type="ARBA" id="ARBA00023136"/>
    </source>
</evidence>
<feature type="transmembrane region" description="Helical" evidence="6">
    <location>
        <begin position="20"/>
        <end position="37"/>
    </location>
</feature>
<dbReference type="AlphaFoldDB" id="A0ABD4QLC7"/>
<dbReference type="Proteomes" id="UP000676804">
    <property type="component" value="Unassembled WGS sequence"/>
</dbReference>
<comment type="caution">
    <text evidence="9">The sequence shown here is derived from an EMBL/GenBank/DDBJ whole genome shotgun (WGS) entry which is preliminary data.</text>
</comment>
<feature type="transmembrane region" description="Helical" evidence="6">
    <location>
        <begin position="288"/>
        <end position="308"/>
    </location>
</feature>
<feature type="transmembrane region" description="Helical" evidence="6">
    <location>
        <begin position="264"/>
        <end position="281"/>
    </location>
</feature>
<evidence type="ECO:0000256" key="6">
    <source>
        <dbReference type="SAM" id="Phobius"/>
    </source>
</evidence>
<evidence type="ECO:0000256" key="2">
    <source>
        <dbReference type="ARBA" id="ARBA00022448"/>
    </source>
</evidence>
<dbReference type="Pfam" id="PF07690">
    <property type="entry name" value="MFS_1"/>
    <property type="match status" value="1"/>
</dbReference>
<evidence type="ECO:0000313" key="10">
    <source>
        <dbReference type="Proteomes" id="UP000050272"/>
    </source>
</evidence>
<feature type="transmembrane region" description="Helical" evidence="6">
    <location>
        <begin position="314"/>
        <end position="334"/>
    </location>
</feature>
<reference evidence="8 10" key="1">
    <citation type="submission" date="2015-07" db="EMBL/GenBank/DDBJ databases">
        <title>Bacillus zhangzhouensis sp. nov. and Bacillus nanhaiticus sp. nov.</title>
        <authorList>
            <person name="Liu Y."/>
            <person name="Lai Q."/>
            <person name="Shao Z."/>
        </authorList>
    </citation>
    <scope>NUCLEOTIDE SEQUENCE [LARGE SCALE GENOMIC DNA]</scope>
    <source>
        <strain evidence="8 10">NH7I_1</strain>
    </source>
</reference>
<evidence type="ECO:0000256" key="3">
    <source>
        <dbReference type="ARBA" id="ARBA00022692"/>
    </source>
</evidence>
<feature type="domain" description="Major facilitator superfamily (MFS) profile" evidence="7">
    <location>
        <begin position="219"/>
        <end position="407"/>
    </location>
</feature>
<evidence type="ECO:0000259" key="7">
    <source>
        <dbReference type="PROSITE" id="PS50850"/>
    </source>
</evidence>
<feature type="transmembrane region" description="Helical" evidence="6">
    <location>
        <begin position="88"/>
        <end position="105"/>
    </location>
</feature>
<gene>
    <name evidence="8" type="ORF">AKG37_13330</name>
    <name evidence="9" type="ORF">KCQ59_15860</name>
</gene>
<dbReference type="InterPro" id="IPR011701">
    <property type="entry name" value="MFS"/>
</dbReference>
<sequence>MRIPQIEQEQRSSMQTKKRILTVVGVILIAANLRAPITAVGPVLSSIRDNLEISNTLAGTIPTAVLFTFALFSPFAPKITRHFSIESTLFMAITLLLVGIGIRSVGRVDTLFLGTIIIGSSIAVCNVLLPSFIKHQFAKKLGLMTGVYAVSMNLFGAIGSGVSVPISSSLGFEWSGSLSCWGFLTLLTMIFWIPQLKNNPESVDFFQKENKKNSISLWRSKMAWNVTLFMGTQSFIFFTVISWLPEILETKGLNTNEGGWMLSLMQLSMLPATFIVPILAGHFSKQQILVLISFLLLVVGLLGILFGVSFFIPLWIIMIGIGIGMAFSLAMMFFSLRTKNIQEAAELSGMAQSLGYLLAAIGPILFGWLHDVTYHWTVPLLMLIFISVIILITGVNSGKNVYVTSAK</sequence>
<feature type="transmembrane region" description="Helical" evidence="6">
    <location>
        <begin position="57"/>
        <end position="76"/>
    </location>
</feature>
<dbReference type="GO" id="GO:0005886">
    <property type="term" value="C:plasma membrane"/>
    <property type="evidence" value="ECO:0007669"/>
    <property type="project" value="UniProtKB-SubCell"/>
</dbReference>
<feature type="transmembrane region" description="Helical" evidence="6">
    <location>
        <begin position="222"/>
        <end position="244"/>
    </location>
</feature>
<reference evidence="9 11" key="2">
    <citation type="submission" date="2021-04" db="EMBL/GenBank/DDBJ databases">
        <title>Isolation of newly marine bacteria for enzymatic activity.</title>
        <authorList>
            <person name="Hadi W.A.M."/>
            <person name="Nair A.J.J."/>
            <person name="Edwin B.T."/>
        </authorList>
    </citation>
    <scope>NUCLEOTIDE SEQUENCE [LARGE SCALE GENOMIC DNA]</scope>
    <source>
        <strain evidence="9 11">B28A</strain>
    </source>
</reference>
<keyword evidence="2" id="KW-0813">Transport</keyword>
<dbReference type="Proteomes" id="UP000050272">
    <property type="component" value="Unassembled WGS sequence"/>
</dbReference>
<dbReference type="EMBL" id="LGYN01000027">
    <property type="protein sequence ID" value="KPN13316.1"/>
    <property type="molecule type" value="Genomic_DNA"/>
</dbReference>
<keyword evidence="5 6" id="KW-0472">Membrane</keyword>
<dbReference type="PANTHER" id="PTHR23523">
    <property type="match status" value="1"/>
</dbReference>
<evidence type="ECO:0000256" key="1">
    <source>
        <dbReference type="ARBA" id="ARBA00004651"/>
    </source>
</evidence>